<dbReference type="AlphaFoldDB" id="A0A7J7IXQ7"/>
<accession>A0A7J7IXQ7</accession>
<keyword evidence="2" id="KW-1185">Reference proteome</keyword>
<evidence type="ECO:0000313" key="1">
    <source>
        <dbReference type="EMBL" id="KAF6018164.1"/>
    </source>
</evidence>
<dbReference type="Proteomes" id="UP000593567">
    <property type="component" value="Unassembled WGS sequence"/>
</dbReference>
<protein>
    <submittedName>
        <fullName evidence="1">Uncharacterized protein</fullName>
    </submittedName>
</protein>
<dbReference type="EMBL" id="VXIV02003330">
    <property type="protein sequence ID" value="KAF6018164.1"/>
    <property type="molecule type" value="Genomic_DNA"/>
</dbReference>
<gene>
    <name evidence="1" type="ORF">EB796_023529</name>
</gene>
<comment type="caution">
    <text evidence="1">The sequence shown here is derived from an EMBL/GenBank/DDBJ whole genome shotgun (WGS) entry which is preliminary data.</text>
</comment>
<name>A0A7J7IXQ7_BUGNE</name>
<organism evidence="1 2">
    <name type="scientific">Bugula neritina</name>
    <name type="common">Brown bryozoan</name>
    <name type="synonym">Sertularia neritina</name>
    <dbReference type="NCBI Taxonomy" id="10212"/>
    <lineage>
        <taxon>Eukaryota</taxon>
        <taxon>Metazoa</taxon>
        <taxon>Spiralia</taxon>
        <taxon>Lophotrochozoa</taxon>
        <taxon>Bryozoa</taxon>
        <taxon>Gymnolaemata</taxon>
        <taxon>Cheilostomatida</taxon>
        <taxon>Flustrina</taxon>
        <taxon>Buguloidea</taxon>
        <taxon>Bugulidae</taxon>
        <taxon>Bugula</taxon>
    </lineage>
</organism>
<proteinExistence type="predicted"/>
<reference evidence="1" key="1">
    <citation type="submission" date="2020-06" db="EMBL/GenBank/DDBJ databases">
        <title>Draft genome of Bugula neritina, a colonial animal packing powerful symbionts and potential medicines.</title>
        <authorList>
            <person name="Rayko M."/>
        </authorList>
    </citation>
    <scope>NUCLEOTIDE SEQUENCE [LARGE SCALE GENOMIC DNA]</scope>
    <source>
        <strain evidence="1">Kwan_BN1</strain>
    </source>
</reference>
<evidence type="ECO:0000313" key="2">
    <source>
        <dbReference type="Proteomes" id="UP000593567"/>
    </source>
</evidence>
<sequence>MTQTCVLEFLMRLRGEYISPAELVTVTGEVPMAKEQVAGAPATGAPAIATAAPDVCVRGAPDVCDKRAPDTCVREALDVCAKETPLIGVAHVTGARFIIVLAGEESLSSRLGEDTKDADRKLGLSV</sequence>